<evidence type="ECO:0000313" key="1">
    <source>
        <dbReference type="EMBL" id="CAJ2637733.1"/>
    </source>
</evidence>
<organism evidence="1 2">
    <name type="scientific">Trifolium pratense</name>
    <name type="common">Red clover</name>
    <dbReference type="NCBI Taxonomy" id="57577"/>
    <lineage>
        <taxon>Eukaryota</taxon>
        <taxon>Viridiplantae</taxon>
        <taxon>Streptophyta</taxon>
        <taxon>Embryophyta</taxon>
        <taxon>Tracheophyta</taxon>
        <taxon>Spermatophyta</taxon>
        <taxon>Magnoliopsida</taxon>
        <taxon>eudicotyledons</taxon>
        <taxon>Gunneridae</taxon>
        <taxon>Pentapetalae</taxon>
        <taxon>rosids</taxon>
        <taxon>fabids</taxon>
        <taxon>Fabales</taxon>
        <taxon>Fabaceae</taxon>
        <taxon>Papilionoideae</taxon>
        <taxon>50 kb inversion clade</taxon>
        <taxon>NPAAA clade</taxon>
        <taxon>Hologalegina</taxon>
        <taxon>IRL clade</taxon>
        <taxon>Trifolieae</taxon>
        <taxon>Trifolium</taxon>
    </lineage>
</organism>
<keyword evidence="2" id="KW-1185">Reference proteome</keyword>
<proteinExistence type="predicted"/>
<accession>A0ACB0J1T7</accession>
<reference evidence="1" key="1">
    <citation type="submission" date="2023-10" db="EMBL/GenBank/DDBJ databases">
        <authorList>
            <person name="Rodriguez Cubillos JULIANA M."/>
            <person name="De Vega J."/>
        </authorList>
    </citation>
    <scope>NUCLEOTIDE SEQUENCE</scope>
</reference>
<dbReference type="EMBL" id="CASHSV030000013">
    <property type="protein sequence ID" value="CAJ2637733.1"/>
    <property type="molecule type" value="Genomic_DNA"/>
</dbReference>
<name>A0ACB0J1T7_TRIPR</name>
<comment type="caution">
    <text evidence="1">The sequence shown here is derived from an EMBL/GenBank/DDBJ whole genome shotgun (WGS) entry which is preliminary data.</text>
</comment>
<gene>
    <name evidence="1" type="ORF">MILVUS5_LOCUS8053</name>
</gene>
<dbReference type="Proteomes" id="UP001177021">
    <property type="component" value="Unassembled WGS sequence"/>
</dbReference>
<evidence type="ECO:0000313" key="2">
    <source>
        <dbReference type="Proteomes" id="UP001177021"/>
    </source>
</evidence>
<protein>
    <submittedName>
        <fullName evidence="1">Uncharacterized protein</fullName>
    </submittedName>
</protein>
<sequence>MDTTIIEGRSISKPPYWDGKTNFDEWKERMKIFMKSVDFKIWLVTKNGSKIPTKIINGVELEKSEDEFNEEDTKIMVLEAKAQNILCCALNPDALKRISSCQTAKEMWEKLCIDFDSVVRTSDINSTPQASRGQTSNYRCPTTDFLEETGDDPNKRFLKLCVPLHKLALKGNWPGAKLILDKEERLKHAAIARGWPTVLHIAAGANHIHFVKELLEILDDNEIELQDIKGNTAFCFAAAAGNMEIVDLMKKRIGHLPTKRGGNGYTPIQFAALQGRSKMTWHLYDKTEHCFTDEDRNLLFFACIRTGIYDLALKMVGDNNVLAFARDENEETALHVLAQNQTPLDSGCQCPDLDHNHIMINPGMKNHMAFQLVKFLWTTIFKKYYGKNELNEIKNHPSQLIFDAAKVGNFGFLSELISVDPSLIWDIDSKNRTILHIAVLHRHASIFNLVHQIGNIQDILVTYEDDEKNTILHMVANLAPRSQLDLVSGAAFQMSVELLWFEKVKKIMMPAQIKMKNSNGLTAQELFSNEHEKLRENAESWMKKTAESCMLISTVIATGVFAAAASLPGGTNDDTGKPNYLNKTSFLVFAISDALAFISSSTAILIFFSILVSRYGEYDFYKSLPLKLIFGLITLFISITSMMVAFSSSFFIIYYHGSKWVPICISILCFLPILLYIGLQFSLFSDIISSSAFYWRTLSKPGKNMIYVVEEE</sequence>